<comment type="caution">
    <text evidence="1">The sequence shown here is derived from an EMBL/GenBank/DDBJ whole genome shotgun (WGS) entry which is preliminary data.</text>
</comment>
<proteinExistence type="predicted"/>
<accession>A0AC60NTI4</accession>
<organism evidence="1 2">
    <name type="scientific">Ixodes persulcatus</name>
    <name type="common">Taiga tick</name>
    <dbReference type="NCBI Taxonomy" id="34615"/>
    <lineage>
        <taxon>Eukaryota</taxon>
        <taxon>Metazoa</taxon>
        <taxon>Ecdysozoa</taxon>
        <taxon>Arthropoda</taxon>
        <taxon>Chelicerata</taxon>
        <taxon>Arachnida</taxon>
        <taxon>Acari</taxon>
        <taxon>Parasitiformes</taxon>
        <taxon>Ixodida</taxon>
        <taxon>Ixodoidea</taxon>
        <taxon>Ixodidae</taxon>
        <taxon>Ixodinae</taxon>
        <taxon>Ixodes</taxon>
    </lineage>
</organism>
<evidence type="ECO:0000313" key="1">
    <source>
        <dbReference type="EMBL" id="KAG0410441.1"/>
    </source>
</evidence>
<keyword evidence="2" id="KW-1185">Reference proteome</keyword>
<evidence type="ECO:0000313" key="2">
    <source>
        <dbReference type="Proteomes" id="UP000805193"/>
    </source>
</evidence>
<dbReference type="Proteomes" id="UP000805193">
    <property type="component" value="Unassembled WGS sequence"/>
</dbReference>
<dbReference type="EMBL" id="JABSTQ010011520">
    <property type="protein sequence ID" value="KAG0410441.1"/>
    <property type="molecule type" value="Genomic_DNA"/>
</dbReference>
<sequence length="327" mass="36024">MTSGAVVSTRPPPPRVAAERHSRDASLFTRHSSRLRVLYPPPGCPPANPTMDHSRDYGPLSSIAAAEYLLLAEVAPVAELRETSLPRLSKRTAALAWCVLVRRDAQLRTPFQEFGTQNPISPERAREQGARPGARPGPLSEKAARAPRAASNEPMRVPPEHGEGPGIHHGVETMASHSCALPSPRSQRRRRTSTPSADSVPRRPSSQNHPKVHASMAGPTDKLRESYVDTERGSDPQPHRPREAIFERIRECSIRFGCDQHHPPDADAAQISDYDFLRCSASDTSMLDRMVAPAQPPLLPAPLYFYNMGARITNHQQMSPGHQWAKV</sequence>
<gene>
    <name evidence="1" type="ORF">HPB47_012441</name>
</gene>
<name>A0AC60NTI4_IXOPE</name>
<reference evidence="1 2" key="1">
    <citation type="journal article" date="2020" name="Cell">
        <title>Large-Scale Comparative Analyses of Tick Genomes Elucidate Their Genetic Diversity and Vector Capacities.</title>
        <authorList>
            <consortium name="Tick Genome and Microbiome Consortium (TIGMIC)"/>
            <person name="Jia N."/>
            <person name="Wang J."/>
            <person name="Shi W."/>
            <person name="Du L."/>
            <person name="Sun Y."/>
            <person name="Zhan W."/>
            <person name="Jiang J.F."/>
            <person name="Wang Q."/>
            <person name="Zhang B."/>
            <person name="Ji P."/>
            <person name="Bell-Sakyi L."/>
            <person name="Cui X.M."/>
            <person name="Yuan T.T."/>
            <person name="Jiang B.G."/>
            <person name="Yang W.F."/>
            <person name="Lam T.T."/>
            <person name="Chang Q.C."/>
            <person name="Ding S.J."/>
            <person name="Wang X.J."/>
            <person name="Zhu J.G."/>
            <person name="Ruan X.D."/>
            <person name="Zhao L."/>
            <person name="Wei J.T."/>
            <person name="Ye R.Z."/>
            <person name="Que T.C."/>
            <person name="Du C.H."/>
            <person name="Zhou Y.H."/>
            <person name="Cheng J.X."/>
            <person name="Dai P.F."/>
            <person name="Guo W.B."/>
            <person name="Han X.H."/>
            <person name="Huang E.J."/>
            <person name="Li L.F."/>
            <person name="Wei W."/>
            <person name="Gao Y.C."/>
            <person name="Liu J.Z."/>
            <person name="Shao H.Z."/>
            <person name="Wang X."/>
            <person name="Wang C.C."/>
            <person name="Yang T.C."/>
            <person name="Huo Q.B."/>
            <person name="Li W."/>
            <person name="Chen H.Y."/>
            <person name="Chen S.E."/>
            <person name="Zhou L.G."/>
            <person name="Ni X.B."/>
            <person name="Tian J.H."/>
            <person name="Sheng Y."/>
            <person name="Liu T."/>
            <person name="Pan Y.S."/>
            <person name="Xia L.Y."/>
            <person name="Li J."/>
            <person name="Zhao F."/>
            <person name="Cao W.C."/>
        </authorList>
    </citation>
    <scope>NUCLEOTIDE SEQUENCE [LARGE SCALE GENOMIC DNA]</scope>
    <source>
        <strain evidence="1">Iper-2018</strain>
    </source>
</reference>
<protein>
    <submittedName>
        <fullName evidence="1">Uncharacterized protein</fullName>
    </submittedName>
</protein>